<accession>A0A1I1ZLG3</accession>
<dbReference type="InterPro" id="IPR021508">
    <property type="entry name" value="Gp17-like"/>
</dbReference>
<gene>
    <name evidence="1" type="ORF">SAMN04488523_106186</name>
</gene>
<evidence type="ECO:0000313" key="1">
    <source>
        <dbReference type="EMBL" id="SFE32557.1"/>
    </source>
</evidence>
<reference evidence="1 2" key="1">
    <citation type="submission" date="2016-10" db="EMBL/GenBank/DDBJ databases">
        <authorList>
            <person name="de Groot N.N."/>
        </authorList>
    </citation>
    <scope>NUCLEOTIDE SEQUENCE [LARGE SCALE GENOMIC DNA]</scope>
    <source>
        <strain evidence="1 2">DSM 11443</strain>
    </source>
</reference>
<evidence type="ECO:0000313" key="2">
    <source>
        <dbReference type="Proteomes" id="UP000198977"/>
    </source>
</evidence>
<name>A0A1I1ZLG3_9RHOB</name>
<protein>
    <recommendedName>
        <fullName evidence="3">Gene transfer agent protein</fullName>
    </recommendedName>
</protein>
<keyword evidence="2" id="KW-1185">Reference proteome</keyword>
<dbReference type="Proteomes" id="UP000198977">
    <property type="component" value="Unassembled WGS sequence"/>
</dbReference>
<dbReference type="OrthoDB" id="7644395at2"/>
<dbReference type="InterPro" id="IPR053745">
    <property type="entry name" value="Viral_Tail_Comp_sf"/>
</dbReference>
<dbReference type="EMBL" id="FOMW01000006">
    <property type="protein sequence ID" value="SFE32557.1"/>
    <property type="molecule type" value="Genomic_DNA"/>
</dbReference>
<dbReference type="STRING" id="74348.SAMN04488523_106186"/>
<sequence>MSFALSGPLQATVFNHLSADAPLAALVGDAIYDAMPAGTVPDTYVQLGGETVRDASDGSGDGAVHLFTVSVFTTVAGFAGAKAVAGAVSDALQNADLALSRGKLVSLRFDRASAKRIESASLRKIELRFRARVQDD</sequence>
<evidence type="ECO:0008006" key="3">
    <source>
        <dbReference type="Google" id="ProtNLM"/>
    </source>
</evidence>
<organism evidence="1 2">
    <name type="scientific">Sulfitobacter brevis</name>
    <dbReference type="NCBI Taxonomy" id="74348"/>
    <lineage>
        <taxon>Bacteria</taxon>
        <taxon>Pseudomonadati</taxon>
        <taxon>Pseudomonadota</taxon>
        <taxon>Alphaproteobacteria</taxon>
        <taxon>Rhodobacterales</taxon>
        <taxon>Roseobacteraceae</taxon>
        <taxon>Sulfitobacter</taxon>
    </lineage>
</organism>
<dbReference type="AlphaFoldDB" id="A0A1I1ZLG3"/>
<dbReference type="Gene3D" id="3.30.2000.30">
    <property type="match status" value="1"/>
</dbReference>
<dbReference type="Pfam" id="PF11367">
    <property type="entry name" value="Tail_completion_gp17"/>
    <property type="match status" value="1"/>
</dbReference>
<proteinExistence type="predicted"/>
<dbReference type="RefSeq" id="WP_093923741.1">
    <property type="nucleotide sequence ID" value="NZ_FOMW01000006.1"/>
</dbReference>